<dbReference type="InterPro" id="IPR058248">
    <property type="entry name" value="Lxx211020-like"/>
</dbReference>
<sequence length="144" mass="15167">MKTRWIALAAAAGALTGCQNPPRVEDAWVRLPAVPGRPAAAYAIVSRGSTADRVTGVTTPAAGRSELHESMTGHGGMASMRPLQSLSFGGDHRILLRPGGTHVMLFDLKGDLRPGGTIPLTFRFERWEDVTVDAKLVGAGDPAP</sequence>
<dbReference type="InterPro" id="IPR036182">
    <property type="entry name" value="PCuAC_sf"/>
</dbReference>
<dbReference type="InterPro" id="IPR007410">
    <property type="entry name" value="LpqE-like"/>
</dbReference>
<dbReference type="Proteomes" id="UP000076609">
    <property type="component" value="Unassembled WGS sequence"/>
</dbReference>
<reference evidence="2" key="1">
    <citation type="submission" date="2016-01" db="EMBL/GenBank/DDBJ databases">
        <title>Draft genome of Chromobacterium sp. F49.</title>
        <authorList>
            <person name="Hong K.W."/>
        </authorList>
    </citation>
    <scope>NUCLEOTIDE SEQUENCE [LARGE SCALE GENOMIC DNA]</scope>
    <source>
        <strain evidence="2">CN3</strain>
    </source>
</reference>
<evidence type="ECO:0008006" key="3">
    <source>
        <dbReference type="Google" id="ProtNLM"/>
    </source>
</evidence>
<protein>
    <recommendedName>
        <fullName evidence="3">Copper chaperone PCu(A)C</fullName>
    </recommendedName>
</protein>
<proteinExistence type="predicted"/>
<evidence type="ECO:0000313" key="1">
    <source>
        <dbReference type="EMBL" id="KZE10990.1"/>
    </source>
</evidence>
<dbReference type="Gene3D" id="2.60.40.1890">
    <property type="entry name" value="PCu(A)C copper chaperone"/>
    <property type="match status" value="1"/>
</dbReference>
<keyword evidence="2" id="KW-1185">Reference proteome</keyword>
<dbReference type="PANTHER" id="PTHR36302">
    <property type="entry name" value="BLR7088 PROTEIN"/>
    <property type="match status" value="1"/>
</dbReference>
<evidence type="ECO:0000313" key="2">
    <source>
        <dbReference type="Proteomes" id="UP000076609"/>
    </source>
</evidence>
<dbReference type="Pfam" id="PF04314">
    <property type="entry name" value="PCuAC"/>
    <property type="match status" value="1"/>
</dbReference>
<name>A0ABR5YA55_9SPHN</name>
<accession>A0ABR5YA55</accession>
<gene>
    <name evidence="1" type="ORF">AVT10_06475</name>
</gene>
<dbReference type="SUPFAM" id="SSF110087">
    <property type="entry name" value="DR1885-like metal-binding protein"/>
    <property type="match status" value="1"/>
</dbReference>
<dbReference type="PANTHER" id="PTHR36302:SF1">
    <property type="entry name" value="COPPER CHAPERONE PCU(A)C"/>
    <property type="match status" value="1"/>
</dbReference>
<organism evidence="1 2">
    <name type="scientific">Sphingomonas hankookensis</name>
    <dbReference type="NCBI Taxonomy" id="563996"/>
    <lineage>
        <taxon>Bacteria</taxon>
        <taxon>Pseudomonadati</taxon>
        <taxon>Pseudomonadota</taxon>
        <taxon>Alphaproteobacteria</taxon>
        <taxon>Sphingomonadales</taxon>
        <taxon>Sphingomonadaceae</taxon>
        <taxon>Sphingomonas</taxon>
    </lineage>
</organism>
<dbReference type="RefSeq" id="WP_066693323.1">
    <property type="nucleotide sequence ID" value="NZ_CP117025.1"/>
</dbReference>
<dbReference type="PROSITE" id="PS51257">
    <property type="entry name" value="PROKAR_LIPOPROTEIN"/>
    <property type="match status" value="1"/>
</dbReference>
<comment type="caution">
    <text evidence="1">The sequence shown here is derived from an EMBL/GenBank/DDBJ whole genome shotgun (WGS) entry which is preliminary data.</text>
</comment>
<dbReference type="EMBL" id="LQQO01000045">
    <property type="protein sequence ID" value="KZE10990.1"/>
    <property type="molecule type" value="Genomic_DNA"/>
</dbReference>